<evidence type="ECO:0008006" key="5">
    <source>
        <dbReference type="Google" id="ProtNLM"/>
    </source>
</evidence>
<name>A0AAN6V744_9PEZI</name>
<feature type="region of interest" description="Disordered" evidence="1">
    <location>
        <begin position="46"/>
        <end position="77"/>
    </location>
</feature>
<feature type="compositionally biased region" description="Pro residues" evidence="1">
    <location>
        <begin position="52"/>
        <end position="63"/>
    </location>
</feature>
<dbReference type="PANTHER" id="PTHR42912:SF83">
    <property type="entry name" value="METHYLTRANSFERASE TYPE 11 DOMAIN-CONTAINING PROTEIN"/>
    <property type="match status" value="1"/>
</dbReference>
<dbReference type="RefSeq" id="XP_062638631.1">
    <property type="nucleotide sequence ID" value="XM_062776727.1"/>
</dbReference>
<dbReference type="InterPro" id="IPR050508">
    <property type="entry name" value="Methyltransf_Superfamily"/>
</dbReference>
<proteinExistence type="predicted"/>
<dbReference type="Pfam" id="PF13489">
    <property type="entry name" value="Methyltransf_23"/>
    <property type="match status" value="1"/>
</dbReference>
<dbReference type="GeneID" id="87813340"/>
<dbReference type="InterPro" id="IPR029063">
    <property type="entry name" value="SAM-dependent_MTases_sf"/>
</dbReference>
<evidence type="ECO:0000256" key="1">
    <source>
        <dbReference type="SAM" id="MobiDB-lite"/>
    </source>
</evidence>
<dbReference type="EMBL" id="MU853570">
    <property type="protein sequence ID" value="KAK4145260.1"/>
    <property type="molecule type" value="Genomic_DNA"/>
</dbReference>
<reference evidence="3" key="2">
    <citation type="submission" date="2023-05" db="EMBL/GenBank/DDBJ databases">
        <authorList>
            <consortium name="Lawrence Berkeley National Laboratory"/>
            <person name="Steindorff A."/>
            <person name="Hensen N."/>
            <person name="Bonometti L."/>
            <person name="Westerberg I."/>
            <person name="Brannstrom I.O."/>
            <person name="Guillou S."/>
            <person name="Cros-Aarteil S."/>
            <person name="Calhoun S."/>
            <person name="Haridas S."/>
            <person name="Kuo A."/>
            <person name="Mondo S."/>
            <person name="Pangilinan J."/>
            <person name="Riley R."/>
            <person name="Labutti K."/>
            <person name="Andreopoulos B."/>
            <person name="Lipzen A."/>
            <person name="Chen C."/>
            <person name="Yanf M."/>
            <person name="Daum C."/>
            <person name="Ng V."/>
            <person name="Clum A."/>
            <person name="Ohm R."/>
            <person name="Martin F."/>
            <person name="Silar P."/>
            <person name="Natvig D."/>
            <person name="Lalanne C."/>
            <person name="Gautier V."/>
            <person name="Ament-Velasquez S.L."/>
            <person name="Kruys A."/>
            <person name="Hutchinson M.I."/>
            <person name="Powell A.J."/>
            <person name="Barry K."/>
            <person name="Miller A.N."/>
            <person name="Grigoriev I.V."/>
            <person name="Debuchy R."/>
            <person name="Gladieux P."/>
            <person name="Thoren M.H."/>
            <person name="Johannesson H."/>
        </authorList>
    </citation>
    <scope>NUCLEOTIDE SEQUENCE</scope>
    <source>
        <strain evidence="3">CBS 141.50</strain>
    </source>
</reference>
<evidence type="ECO:0000256" key="2">
    <source>
        <dbReference type="SAM" id="Phobius"/>
    </source>
</evidence>
<keyword evidence="2" id="KW-0472">Membrane</keyword>
<feature type="compositionally biased region" description="Low complexity" evidence="1">
    <location>
        <begin position="121"/>
        <end position="138"/>
    </location>
</feature>
<feature type="region of interest" description="Disordered" evidence="1">
    <location>
        <begin position="113"/>
        <end position="166"/>
    </location>
</feature>
<dbReference type="Gene3D" id="3.40.50.150">
    <property type="entry name" value="Vaccinia Virus protein VP39"/>
    <property type="match status" value="1"/>
</dbReference>
<dbReference type="SUPFAM" id="SSF53335">
    <property type="entry name" value="S-adenosyl-L-methionine-dependent methyltransferases"/>
    <property type="match status" value="1"/>
</dbReference>
<accession>A0AAN6V744</accession>
<evidence type="ECO:0000313" key="3">
    <source>
        <dbReference type="EMBL" id="KAK4145260.1"/>
    </source>
</evidence>
<feature type="compositionally biased region" description="Low complexity" evidence="1">
    <location>
        <begin position="64"/>
        <end position="74"/>
    </location>
</feature>
<evidence type="ECO:0000313" key="4">
    <source>
        <dbReference type="Proteomes" id="UP001302676"/>
    </source>
</evidence>
<feature type="compositionally biased region" description="Low complexity" evidence="1">
    <location>
        <begin position="367"/>
        <end position="384"/>
    </location>
</feature>
<protein>
    <recommendedName>
        <fullName evidence="5">S-adenosyl-L-methionine-dependent methyltransferase</fullName>
    </recommendedName>
</protein>
<sequence length="496" mass="54458">MIPAQIPRRALLARPSFTPINNSSSISRAFTLSTRRGARPQQAIKLQNPSARRPPPNQPPQPSPSQTSKSSPKTDSLANLVNDKKWPLFGAGLAALGIGLYISLVITTTLKEKNSPPATKTPLDPTRTPTSTTTTTTPEPIPLDLGPAPSSPNLQPPPTGLPSTLDTTTPTTAAQTALAFDRSLNTPEWLGGITTLRRQLAARARGHVLEVAVGTGRNLSFYDWSEVVSQSQDEDEARTARERERVVRLLDRHRLGGPTLREQKEREAAGEGGFEVGSEEGEVLSYTGLDISGDMLGVARDRIRETVPGLVRLMRKRRLEEMPRLLKTDGVGPEGLAVVDALDGRVRLVLGDAVRGFPAPPRPAPPRSASQTPQTRTQTQKQPTKYDTIIQTFGLCSVPDPTTLLANMASHLQPNTGRILLLEHGRGTFDWMNRRLDTSAPQHFQKYGCWWNRDIERLVAEAAEKVPGLEVVRLERPGWFQMGTTLMIELRVNREK</sequence>
<dbReference type="Proteomes" id="UP001302676">
    <property type="component" value="Unassembled WGS sequence"/>
</dbReference>
<reference evidence="3" key="1">
    <citation type="journal article" date="2023" name="Mol. Phylogenet. Evol.">
        <title>Genome-scale phylogeny and comparative genomics of the fungal order Sordariales.</title>
        <authorList>
            <person name="Hensen N."/>
            <person name="Bonometti L."/>
            <person name="Westerberg I."/>
            <person name="Brannstrom I.O."/>
            <person name="Guillou S."/>
            <person name="Cros-Aarteil S."/>
            <person name="Calhoun S."/>
            <person name="Haridas S."/>
            <person name="Kuo A."/>
            <person name="Mondo S."/>
            <person name="Pangilinan J."/>
            <person name="Riley R."/>
            <person name="LaButti K."/>
            <person name="Andreopoulos B."/>
            <person name="Lipzen A."/>
            <person name="Chen C."/>
            <person name="Yan M."/>
            <person name="Daum C."/>
            <person name="Ng V."/>
            <person name="Clum A."/>
            <person name="Steindorff A."/>
            <person name="Ohm R.A."/>
            <person name="Martin F."/>
            <person name="Silar P."/>
            <person name="Natvig D.O."/>
            <person name="Lalanne C."/>
            <person name="Gautier V."/>
            <person name="Ament-Velasquez S.L."/>
            <person name="Kruys A."/>
            <person name="Hutchinson M.I."/>
            <person name="Powell A.J."/>
            <person name="Barry K."/>
            <person name="Miller A.N."/>
            <person name="Grigoriev I.V."/>
            <person name="Debuchy R."/>
            <person name="Gladieux P."/>
            <person name="Hiltunen Thoren M."/>
            <person name="Johannesson H."/>
        </authorList>
    </citation>
    <scope>NUCLEOTIDE SEQUENCE</scope>
    <source>
        <strain evidence="3">CBS 141.50</strain>
    </source>
</reference>
<dbReference type="AlphaFoldDB" id="A0AAN6V744"/>
<feature type="region of interest" description="Disordered" evidence="1">
    <location>
        <begin position="354"/>
        <end position="384"/>
    </location>
</feature>
<keyword evidence="2" id="KW-1133">Transmembrane helix</keyword>
<keyword evidence="2" id="KW-0812">Transmembrane</keyword>
<dbReference type="GO" id="GO:0008168">
    <property type="term" value="F:methyltransferase activity"/>
    <property type="evidence" value="ECO:0007669"/>
    <property type="project" value="TreeGrafter"/>
</dbReference>
<organism evidence="3 4">
    <name type="scientific">Dichotomopilus funicola</name>
    <dbReference type="NCBI Taxonomy" id="1934379"/>
    <lineage>
        <taxon>Eukaryota</taxon>
        <taxon>Fungi</taxon>
        <taxon>Dikarya</taxon>
        <taxon>Ascomycota</taxon>
        <taxon>Pezizomycotina</taxon>
        <taxon>Sordariomycetes</taxon>
        <taxon>Sordariomycetidae</taxon>
        <taxon>Sordariales</taxon>
        <taxon>Chaetomiaceae</taxon>
        <taxon>Dichotomopilus</taxon>
    </lineage>
</organism>
<feature type="transmembrane region" description="Helical" evidence="2">
    <location>
        <begin position="86"/>
        <end position="106"/>
    </location>
</feature>
<keyword evidence="4" id="KW-1185">Reference proteome</keyword>
<comment type="caution">
    <text evidence="3">The sequence shown here is derived from an EMBL/GenBank/DDBJ whole genome shotgun (WGS) entry which is preliminary data.</text>
</comment>
<gene>
    <name evidence="3" type="ORF">C8A04DRAFT_10814</name>
</gene>
<dbReference type="PANTHER" id="PTHR42912">
    <property type="entry name" value="METHYLTRANSFERASE"/>
    <property type="match status" value="1"/>
</dbReference>